<keyword evidence="4" id="KW-1185">Reference proteome</keyword>
<evidence type="ECO:0000313" key="4">
    <source>
        <dbReference type="Proteomes" id="UP000053766"/>
    </source>
</evidence>
<feature type="region of interest" description="Disordered" evidence="1">
    <location>
        <begin position="261"/>
        <end position="281"/>
    </location>
</feature>
<dbReference type="PANTHER" id="PTHR12243:SF67">
    <property type="entry name" value="COREPRESSOR OF PANGOLIN, ISOFORM A-RELATED"/>
    <property type="match status" value="1"/>
</dbReference>
<reference evidence="4" key="2">
    <citation type="journal article" date="2016" name="Sci. Rep.">
        <title>Dictyocaulus viviparus genome, variome and transcriptome elucidate lungworm biology and support future intervention.</title>
        <authorList>
            <person name="McNulty S.N."/>
            <person name="Strube C."/>
            <person name="Rosa B.A."/>
            <person name="Martin J.C."/>
            <person name="Tyagi R."/>
            <person name="Choi Y.J."/>
            <person name="Wang Q."/>
            <person name="Hallsworth Pepin K."/>
            <person name="Zhang X."/>
            <person name="Ozersky P."/>
            <person name="Wilson R.K."/>
            <person name="Sternberg P.W."/>
            <person name="Gasser R.B."/>
            <person name="Mitreva M."/>
        </authorList>
    </citation>
    <scope>NUCLEOTIDE SEQUENCE [LARGE SCALE GENOMIC DNA]</scope>
    <source>
        <strain evidence="4">HannoverDv2000</strain>
    </source>
</reference>
<dbReference type="InterPro" id="IPR006578">
    <property type="entry name" value="MADF-dom"/>
</dbReference>
<dbReference type="Proteomes" id="UP000053766">
    <property type="component" value="Unassembled WGS sequence"/>
</dbReference>
<dbReference type="EMBL" id="KN716159">
    <property type="protein sequence ID" value="KJH52817.1"/>
    <property type="molecule type" value="Genomic_DNA"/>
</dbReference>
<dbReference type="InterPro" id="IPR039353">
    <property type="entry name" value="TF_Adf1"/>
</dbReference>
<accession>A0A0D8Y9E7</accession>
<dbReference type="PANTHER" id="PTHR12243">
    <property type="entry name" value="MADF DOMAIN TRANSCRIPTION FACTOR"/>
    <property type="match status" value="1"/>
</dbReference>
<dbReference type="SMART" id="SM00595">
    <property type="entry name" value="MADF"/>
    <property type="match status" value="1"/>
</dbReference>
<dbReference type="AlphaFoldDB" id="A0A0D8Y9E7"/>
<name>A0A0D8Y9E7_DICVI</name>
<gene>
    <name evidence="3" type="ORF">DICVIV_01024</name>
</gene>
<organism evidence="3 4">
    <name type="scientific">Dictyocaulus viviparus</name>
    <name type="common">Bovine lungworm</name>
    <dbReference type="NCBI Taxonomy" id="29172"/>
    <lineage>
        <taxon>Eukaryota</taxon>
        <taxon>Metazoa</taxon>
        <taxon>Ecdysozoa</taxon>
        <taxon>Nematoda</taxon>
        <taxon>Chromadorea</taxon>
        <taxon>Rhabditida</taxon>
        <taxon>Rhabditina</taxon>
        <taxon>Rhabditomorpha</taxon>
        <taxon>Strongyloidea</taxon>
        <taxon>Metastrongylidae</taxon>
        <taxon>Dictyocaulus</taxon>
    </lineage>
</organism>
<dbReference type="Pfam" id="PF10545">
    <property type="entry name" value="MADF_DNA_bdg"/>
    <property type="match status" value="1"/>
</dbReference>
<dbReference type="OrthoDB" id="5854136at2759"/>
<evidence type="ECO:0000256" key="1">
    <source>
        <dbReference type="SAM" id="MobiDB-lite"/>
    </source>
</evidence>
<evidence type="ECO:0000313" key="3">
    <source>
        <dbReference type="EMBL" id="KJH52817.1"/>
    </source>
</evidence>
<dbReference type="STRING" id="29172.A0A0D8Y9E7"/>
<reference evidence="3 4" key="1">
    <citation type="submission" date="2013-11" db="EMBL/GenBank/DDBJ databases">
        <title>Draft genome of the bovine lungworm Dictyocaulus viviparus.</title>
        <authorList>
            <person name="Mitreva M."/>
        </authorList>
    </citation>
    <scope>NUCLEOTIDE SEQUENCE [LARGE SCALE GENOMIC DNA]</scope>
    <source>
        <strain evidence="3 4">HannoverDv2000</strain>
    </source>
</reference>
<evidence type="ECO:0000259" key="2">
    <source>
        <dbReference type="PROSITE" id="PS51029"/>
    </source>
</evidence>
<dbReference type="PROSITE" id="PS51029">
    <property type="entry name" value="MADF"/>
    <property type="match status" value="1"/>
</dbReference>
<protein>
    <recommendedName>
        <fullName evidence="2">MADF domain-containing protein</fullName>
    </recommendedName>
</protein>
<feature type="domain" description="MADF" evidence="2">
    <location>
        <begin position="298"/>
        <end position="382"/>
    </location>
</feature>
<sequence>MSRRKAEAAKPITVEEASKAEKPEWNDTLRGILVALVKDRRTLWDARFRTTHEKTIQFFRDIAAILSNQDKRMNEWAVLEKWCWMMEIFVRSVERPSFDWRFKGAMAFHLESVMNGIQYLDSLTPEVLVDLTGRYAETEAEVFEAKHELSRKFKRGSAMFQGVMALYHKSSLPNICAAIVRPKAAAKRNRGRRNTFSFLLDVDKERISDVSNTENGMNNEINPVEKGLDIDVTPRNFQIKKEILESHSIVEEKPVTVPVANSKLPVDNSGKSSGDELPKETPQFASSDVVWSTEMICLLIQCVKEVPALWHPNHPNYRNSFKRKEYLSEIAAKLRTLPEDHVSGKWSILRECFNKQMKKSRQGTTSNWEHYNRLLFLSPEVISACRFDDLNGDNSSTVVSTSSADVAVDVQSQIHKILGFVPETAKMKDSDLTIIKKPKIAQEPTSVNVSVHKDVVPNVQQVVSTWVPPREDSLDTVLHSLSATPPIATAQVTAKSELAHILQRPSPHLNINGAKISYNDFVPDQAIRSHEDKWTLMGRMIEETARELEAKRSELAFRLQKDINDVIFKYQLESLRHK</sequence>
<proteinExistence type="predicted"/>